<dbReference type="AlphaFoldDB" id="A0A7J2TGI3"/>
<gene>
    <name evidence="2" type="ORF">ENP88_00615</name>
</gene>
<feature type="transmembrane region" description="Helical" evidence="1">
    <location>
        <begin position="170"/>
        <end position="190"/>
    </location>
</feature>
<comment type="caution">
    <text evidence="2">The sequence shown here is derived from an EMBL/GenBank/DDBJ whole genome shotgun (WGS) entry which is preliminary data.</text>
</comment>
<keyword evidence="1" id="KW-0812">Transmembrane</keyword>
<accession>A0A7J2TGI3</accession>
<protein>
    <submittedName>
        <fullName evidence="2">Uncharacterized protein</fullName>
    </submittedName>
</protein>
<dbReference type="EMBL" id="DSLA01000014">
    <property type="protein sequence ID" value="HEH34667.1"/>
    <property type="molecule type" value="Genomic_DNA"/>
</dbReference>
<reference evidence="2" key="1">
    <citation type="journal article" date="2020" name="mSystems">
        <title>Genome- and Community-Level Interaction Insights into Carbon Utilization and Element Cycling Functions of Hydrothermarchaeota in Hydrothermal Sediment.</title>
        <authorList>
            <person name="Zhou Z."/>
            <person name="Liu Y."/>
            <person name="Xu W."/>
            <person name="Pan J."/>
            <person name="Luo Z.H."/>
            <person name="Li M."/>
        </authorList>
    </citation>
    <scope>NUCLEOTIDE SEQUENCE [LARGE SCALE GENOMIC DNA]</scope>
    <source>
        <strain evidence="2">SpSt-26</strain>
    </source>
</reference>
<proteinExistence type="predicted"/>
<keyword evidence="1" id="KW-1133">Transmembrane helix</keyword>
<evidence type="ECO:0000313" key="2">
    <source>
        <dbReference type="EMBL" id="HEH34667.1"/>
    </source>
</evidence>
<organism evidence="2">
    <name type="scientific">Archaeoglobus fulgidus</name>
    <dbReference type="NCBI Taxonomy" id="2234"/>
    <lineage>
        <taxon>Archaea</taxon>
        <taxon>Methanobacteriati</taxon>
        <taxon>Methanobacteriota</taxon>
        <taxon>Archaeoglobi</taxon>
        <taxon>Archaeoglobales</taxon>
        <taxon>Archaeoglobaceae</taxon>
        <taxon>Archaeoglobus</taxon>
    </lineage>
</organism>
<name>A0A7J2TGI3_ARCFL</name>
<sequence length="204" mass="24318">MNQERFWWIKDLLDRDLKIVGVYLALVCLRFLERDNYYTNTIPSGKFLIDLWKNYYTQYFGKDEIKEAIEAGETFIDRLFEHERALNPDSRNLVLDLIEREFYDKFSLAFGKYLRLDIIIPEFRPMIRSLLQDITSGSYYIEDETLSGSRLVRLPTDDLEKKYGIKWKRIERLISGSGLAIYASFNYFIFPASSLSEDTIYRLY</sequence>
<keyword evidence="1" id="KW-0472">Membrane</keyword>
<evidence type="ECO:0000256" key="1">
    <source>
        <dbReference type="SAM" id="Phobius"/>
    </source>
</evidence>